<reference evidence="3 4" key="1">
    <citation type="submission" date="2024-08" db="EMBL/GenBank/DDBJ databases">
        <authorList>
            <person name="Cucini C."/>
            <person name="Frati F."/>
        </authorList>
    </citation>
    <scope>NUCLEOTIDE SEQUENCE [LARGE SCALE GENOMIC DNA]</scope>
</reference>
<evidence type="ECO:0000256" key="2">
    <source>
        <dbReference type="SAM" id="SignalP"/>
    </source>
</evidence>
<accession>A0ABP1QDW5</accession>
<evidence type="ECO:0000256" key="1">
    <source>
        <dbReference type="SAM" id="Phobius"/>
    </source>
</evidence>
<protein>
    <submittedName>
        <fullName evidence="3">Uncharacterized protein</fullName>
    </submittedName>
</protein>
<gene>
    <name evidence="3" type="ORF">ODALV1_LOCUS9878</name>
</gene>
<feature type="transmembrane region" description="Helical" evidence="1">
    <location>
        <begin position="391"/>
        <end position="412"/>
    </location>
</feature>
<keyword evidence="1" id="KW-1133">Transmembrane helix</keyword>
<dbReference type="Proteomes" id="UP001642540">
    <property type="component" value="Unassembled WGS sequence"/>
</dbReference>
<keyword evidence="1" id="KW-0812">Transmembrane</keyword>
<feature type="non-terminal residue" evidence="3">
    <location>
        <position position="685"/>
    </location>
</feature>
<proteinExistence type="predicted"/>
<keyword evidence="2" id="KW-0732">Signal</keyword>
<dbReference type="EMBL" id="CAXLJM020000030">
    <property type="protein sequence ID" value="CAL8098261.1"/>
    <property type="molecule type" value="Genomic_DNA"/>
</dbReference>
<evidence type="ECO:0000313" key="3">
    <source>
        <dbReference type="EMBL" id="CAL8098261.1"/>
    </source>
</evidence>
<organism evidence="3 4">
    <name type="scientific">Orchesella dallaii</name>
    <dbReference type="NCBI Taxonomy" id="48710"/>
    <lineage>
        <taxon>Eukaryota</taxon>
        <taxon>Metazoa</taxon>
        <taxon>Ecdysozoa</taxon>
        <taxon>Arthropoda</taxon>
        <taxon>Hexapoda</taxon>
        <taxon>Collembola</taxon>
        <taxon>Entomobryomorpha</taxon>
        <taxon>Entomobryoidea</taxon>
        <taxon>Orchesellidae</taxon>
        <taxon>Orchesellinae</taxon>
        <taxon>Orchesella</taxon>
    </lineage>
</organism>
<feature type="signal peptide" evidence="2">
    <location>
        <begin position="1"/>
        <end position="28"/>
    </location>
</feature>
<comment type="caution">
    <text evidence="3">The sequence shown here is derived from an EMBL/GenBank/DDBJ whole genome shotgun (WGS) entry which is preliminary data.</text>
</comment>
<feature type="chain" id="PRO_5046577213" evidence="2">
    <location>
        <begin position="29"/>
        <end position="685"/>
    </location>
</feature>
<keyword evidence="1" id="KW-0472">Membrane</keyword>
<sequence>MTRKRSPDSKNFGLLLILFICLQQLTSAQPFGYQILKPVFQNQNLGQCINVYVHGSKELQQLEEAHAHYDNLCDVCYDIPRISSMCLQTVVLTSNYTSKISKEVSRYQEMSSVILFPVQMGNFSKNSIDNAYIKTVVYDVFDNSFQLSSYPLYLLVDNADLFKQNMLTTKLSIQKLPPHFVLLAFKTMELQNGRKKIAPYMYYICDSYCPKQKWTKWQPHKRFSSLISLHKQMSYNANSRPISIGMWASTVFIPQNVLSHCLENVPRTMIQYCRSRIMIAGWLSKIHNFTARLFNIRKPSEDRAYEADTDPFITSPMRILVNGNFFHRTYQLMYDQNFGTMVYYCSMSSPRVMSKSKCMHWIQPFSVSVWIVCFLMLLGIPFLISMVQTKSIFYSILVVIGAVGVVLKQYTVIVGCRMLIFTSFLGLLVVSFYESQITSLAIVQMPPKTIQSMFELVNKGYKIIKNEESYTGFELDFNFMKLDDFAKLWYSIGNINHDNYDNLNVKFLAEGKYASFVTTEYIQYNIMEKTELVRKETGVGGYDCHIIPEEIGKGQKHWKLEVKNKYWLERSLRFMQTAGLQDIWDQWSYWHERFRFIIHERNLQSNGTWLGESLFHKKNLGPGLILVQELAAFMLLALCPLIVSILLLVGEIYGHYTHNINQGNKVITIIEWRTYRSLFLYPDCS</sequence>
<keyword evidence="4" id="KW-1185">Reference proteome</keyword>
<feature type="transmembrane region" description="Helical" evidence="1">
    <location>
        <begin position="624"/>
        <end position="649"/>
    </location>
</feature>
<feature type="transmembrane region" description="Helical" evidence="1">
    <location>
        <begin position="418"/>
        <end position="443"/>
    </location>
</feature>
<feature type="transmembrane region" description="Helical" evidence="1">
    <location>
        <begin position="361"/>
        <end position="384"/>
    </location>
</feature>
<name>A0ABP1QDW5_9HEXA</name>
<evidence type="ECO:0000313" key="4">
    <source>
        <dbReference type="Proteomes" id="UP001642540"/>
    </source>
</evidence>